<keyword evidence="4 15" id="KW-0378">Hydrolase</keyword>
<evidence type="ECO:0000256" key="8">
    <source>
        <dbReference type="ARBA" id="ARBA00023125"/>
    </source>
</evidence>
<dbReference type="OrthoDB" id="5905204at2"/>
<dbReference type="GO" id="GO:0005524">
    <property type="term" value="F:ATP binding"/>
    <property type="evidence" value="ECO:0007669"/>
    <property type="project" value="UniProtKB-UniRule"/>
</dbReference>
<protein>
    <recommendedName>
        <fullName evidence="12">DNA 3'-5' helicase</fullName>
        <ecNumber evidence="12">5.6.2.4</ecNumber>
    </recommendedName>
    <alternativeName>
        <fullName evidence="13">DNA 3'-5' helicase II</fullName>
    </alternativeName>
</protein>
<keyword evidence="8" id="KW-0238">DNA-binding</keyword>
<keyword evidence="6" id="KW-0269">Exonuclease</keyword>
<evidence type="ECO:0000256" key="14">
    <source>
        <dbReference type="ARBA" id="ARBA00048988"/>
    </source>
</evidence>
<organism evidence="19 20">
    <name type="scientific">Neopusillimonas maritima</name>
    <dbReference type="NCBI Taxonomy" id="2026239"/>
    <lineage>
        <taxon>Bacteria</taxon>
        <taxon>Pseudomonadati</taxon>
        <taxon>Pseudomonadota</taxon>
        <taxon>Betaproteobacteria</taxon>
        <taxon>Burkholderiales</taxon>
        <taxon>Alcaligenaceae</taxon>
        <taxon>Neopusillimonas</taxon>
    </lineage>
</organism>
<dbReference type="Pfam" id="PF13361">
    <property type="entry name" value="UvrD_C"/>
    <property type="match status" value="2"/>
</dbReference>
<comment type="caution">
    <text evidence="19">The sequence shown here is derived from an EMBL/GenBank/DDBJ whole genome shotgun (WGS) entry which is preliminary data.</text>
</comment>
<dbReference type="InterPro" id="IPR027417">
    <property type="entry name" value="P-loop_NTPase"/>
</dbReference>
<keyword evidence="10" id="KW-0413">Isomerase</keyword>
<accession>A0A3A1YSW7</accession>
<evidence type="ECO:0000256" key="12">
    <source>
        <dbReference type="ARBA" id="ARBA00034808"/>
    </source>
</evidence>
<evidence type="ECO:0000256" key="11">
    <source>
        <dbReference type="ARBA" id="ARBA00034617"/>
    </source>
</evidence>
<reference evidence="19 20" key="1">
    <citation type="submission" date="2017-08" db="EMBL/GenBank/DDBJ databases">
        <title>Pusillimonas indicus sp. nov., a member of the family Alcaligenaceae isolated from surface seawater.</title>
        <authorList>
            <person name="Li J."/>
        </authorList>
    </citation>
    <scope>NUCLEOTIDE SEQUENCE [LARGE SCALE GENOMIC DNA]</scope>
    <source>
        <strain evidence="19 20">L52-1-41</strain>
    </source>
</reference>
<dbReference type="Pfam" id="PF00580">
    <property type="entry name" value="UvrD-helicase"/>
    <property type="match status" value="1"/>
</dbReference>
<keyword evidence="2 15" id="KW-0547">Nucleotide-binding</keyword>
<evidence type="ECO:0000256" key="10">
    <source>
        <dbReference type="ARBA" id="ARBA00023235"/>
    </source>
</evidence>
<keyword evidence="5 15" id="KW-0347">Helicase</keyword>
<evidence type="ECO:0000256" key="16">
    <source>
        <dbReference type="SAM" id="MobiDB-lite"/>
    </source>
</evidence>
<dbReference type="Gene3D" id="3.40.50.300">
    <property type="entry name" value="P-loop containing nucleotide triphosphate hydrolases"/>
    <property type="match status" value="4"/>
</dbReference>
<sequence length="1124" mass="124191">MASQMTDALVRQRALNPEESFLVQAPAGSGKTELLTDRILALLGVVERPEEIVAITFTRKAAAEMHARVLGKLQAASGPEPQAEHARLSWRLARQAMSRNDEKGWKLLQYPARLSIRTIDAFCASLVRSMPWMSELGGMPSLCDDAGAHYETAARNTLELIDDYEPVAQLVAHLDVDLRAARSLIARMLATRDQWLPLFESGADPALLQAHLREAIEEDLAYLQQSMPVGWATQLAGPLAEASRNRVEQGEQAFEALATWDGVPFGADIGSLPQWQALADFLLTNKEELRKRLDKRQGFPPGSNAKPLLQGWIDAFDNSSPWVSALADIRQAPLGYTHHHLTTLLTLFDVLRLAHAQLLVQFSQHSEVDFIEISQRALHALGHPDAPSDLLLTLDASISHLLVDEFQDTSETQIRLLQKLTSGWQPGEGRTLFLVGDPMQSIYRFRKAEVGWFLRVQREGLGDIPLVSLQLNTNFRSQETVVEWVNQVFKPLLPQVAHAGLGAIPYTESSAFHAQLDGLGVHVHAVVTGGKDGTPSIGPTSAAQKTLSLVQEALARRPESGHPVAILVRARAHLQDVVNELYRHGVPCRAVELVSLKSRPVVNDLVQLARALAHPGDRLAWLSILRSPVCGLRLDTLHALFGEYPHKAVPDVLSSCFDDGFLDGRGIKGDEALRVRHACAVLLDQRNRSGRMPFAAWLEACWRRLGGEKVYSQEADRADEQSLLQLVERLAPYGGLNPVELEQQIERLYAAPRSTEGAAVEVMTIHKSKGLQFDTVILMGLHQGIRRDETPLMRVEMAEGRVLLGPIQQRTAGSVDSLAEYLGRRERKRADYEIDRLLYVAVTRAREVLHLIVDVDVDDEGAVKPPTPNSLLGRLWPAIEDATVSQVQTENHSSKRADANVESSRNGAPPSDNWSALARLPMASLAPAGPATAPVSASLQFGARDAWTQANQDEAIAGIVAHGWLEQIGKQGEQVWRDLSESGREQVVQRQLLRAGLFDHRVTEAMRVVCETIECTLRSERGRWLLGLADAYREWALLDTDGRVSVIDLAVHNETGWLVVDYKTGCPAPGESTQGFVARMQSRYTDQMARYRQSVAALDGRPVQTALYFPRADIWISDSESDSC</sequence>
<dbReference type="SUPFAM" id="SSF52980">
    <property type="entry name" value="Restriction endonuclease-like"/>
    <property type="match status" value="1"/>
</dbReference>
<evidence type="ECO:0000256" key="13">
    <source>
        <dbReference type="ARBA" id="ARBA00034923"/>
    </source>
</evidence>
<dbReference type="Gene3D" id="3.90.320.10">
    <property type="match status" value="1"/>
</dbReference>
<dbReference type="InterPro" id="IPR011604">
    <property type="entry name" value="PDDEXK-like_dom_sf"/>
</dbReference>
<comment type="catalytic activity">
    <reaction evidence="11">
        <text>Couples ATP hydrolysis with the unwinding of duplex DNA by translocating in the 3'-5' direction.</text>
        <dbReference type="EC" id="5.6.2.4"/>
    </reaction>
</comment>
<proteinExistence type="predicted"/>
<evidence type="ECO:0000256" key="3">
    <source>
        <dbReference type="ARBA" id="ARBA00022763"/>
    </source>
</evidence>
<dbReference type="InterPro" id="IPR014016">
    <property type="entry name" value="UvrD-like_ATP-bd"/>
</dbReference>
<dbReference type="EC" id="5.6.2.4" evidence="12"/>
<feature type="domain" description="UvrD-like helicase ATP-binding" evidence="17">
    <location>
        <begin position="4"/>
        <end position="478"/>
    </location>
</feature>
<feature type="binding site" evidence="15">
    <location>
        <begin position="25"/>
        <end position="32"/>
    </location>
    <ligand>
        <name>ATP</name>
        <dbReference type="ChEBI" id="CHEBI:30616"/>
    </ligand>
</feature>
<name>A0A3A1YSW7_9BURK</name>
<keyword evidence="3" id="KW-0227">DNA damage</keyword>
<evidence type="ECO:0000256" key="15">
    <source>
        <dbReference type="PROSITE-ProRule" id="PRU00560"/>
    </source>
</evidence>
<dbReference type="PROSITE" id="PS51198">
    <property type="entry name" value="UVRD_HELICASE_ATP_BIND"/>
    <property type="match status" value="1"/>
</dbReference>
<feature type="domain" description="UvrD-like helicase C-terminal" evidence="18">
    <location>
        <begin position="490"/>
        <end position="770"/>
    </location>
</feature>
<evidence type="ECO:0000256" key="6">
    <source>
        <dbReference type="ARBA" id="ARBA00022839"/>
    </source>
</evidence>
<dbReference type="InterPro" id="IPR000212">
    <property type="entry name" value="DNA_helicase_UvrD/REP"/>
</dbReference>
<comment type="catalytic activity">
    <reaction evidence="14">
        <text>ATP + H2O = ADP + phosphate + H(+)</text>
        <dbReference type="Rhea" id="RHEA:13065"/>
        <dbReference type="ChEBI" id="CHEBI:15377"/>
        <dbReference type="ChEBI" id="CHEBI:15378"/>
        <dbReference type="ChEBI" id="CHEBI:30616"/>
        <dbReference type="ChEBI" id="CHEBI:43474"/>
        <dbReference type="ChEBI" id="CHEBI:456216"/>
        <dbReference type="EC" id="5.6.2.4"/>
    </reaction>
</comment>
<evidence type="ECO:0000256" key="1">
    <source>
        <dbReference type="ARBA" id="ARBA00022722"/>
    </source>
</evidence>
<dbReference type="GO" id="GO:0005829">
    <property type="term" value="C:cytosol"/>
    <property type="evidence" value="ECO:0007669"/>
    <property type="project" value="TreeGrafter"/>
</dbReference>
<keyword evidence="1" id="KW-0540">Nuclease</keyword>
<dbReference type="GO" id="GO:0033202">
    <property type="term" value="C:DNA helicase complex"/>
    <property type="evidence" value="ECO:0007669"/>
    <property type="project" value="TreeGrafter"/>
</dbReference>
<dbReference type="SUPFAM" id="SSF52540">
    <property type="entry name" value="P-loop containing nucleoside triphosphate hydrolases"/>
    <property type="match status" value="1"/>
</dbReference>
<dbReference type="PROSITE" id="PS51217">
    <property type="entry name" value="UVRD_HELICASE_CTER"/>
    <property type="match status" value="1"/>
</dbReference>
<evidence type="ECO:0000256" key="9">
    <source>
        <dbReference type="ARBA" id="ARBA00023204"/>
    </source>
</evidence>
<evidence type="ECO:0000259" key="18">
    <source>
        <dbReference type="PROSITE" id="PS51217"/>
    </source>
</evidence>
<feature type="region of interest" description="Disordered" evidence="16">
    <location>
        <begin position="886"/>
        <end position="914"/>
    </location>
</feature>
<dbReference type="GO" id="GO:0043138">
    <property type="term" value="F:3'-5' DNA helicase activity"/>
    <property type="evidence" value="ECO:0007669"/>
    <property type="project" value="UniProtKB-EC"/>
</dbReference>
<dbReference type="InterPro" id="IPR011335">
    <property type="entry name" value="Restrct_endonuc-II-like"/>
</dbReference>
<evidence type="ECO:0000256" key="5">
    <source>
        <dbReference type="ARBA" id="ARBA00022806"/>
    </source>
</evidence>
<dbReference type="GO" id="GO:0003677">
    <property type="term" value="F:DNA binding"/>
    <property type="evidence" value="ECO:0007669"/>
    <property type="project" value="UniProtKB-KW"/>
</dbReference>
<dbReference type="PANTHER" id="PTHR11070">
    <property type="entry name" value="UVRD / RECB / PCRA DNA HELICASE FAMILY MEMBER"/>
    <property type="match status" value="1"/>
</dbReference>
<evidence type="ECO:0000259" key="17">
    <source>
        <dbReference type="PROSITE" id="PS51198"/>
    </source>
</evidence>
<dbReference type="RefSeq" id="WP_119516302.1">
    <property type="nucleotide sequence ID" value="NZ_NQYH01000007.1"/>
</dbReference>
<evidence type="ECO:0000313" key="20">
    <source>
        <dbReference type="Proteomes" id="UP000266206"/>
    </source>
</evidence>
<dbReference type="GO" id="GO:0000725">
    <property type="term" value="P:recombinational repair"/>
    <property type="evidence" value="ECO:0007669"/>
    <property type="project" value="TreeGrafter"/>
</dbReference>
<keyword evidence="7 15" id="KW-0067">ATP-binding</keyword>
<evidence type="ECO:0000256" key="4">
    <source>
        <dbReference type="ARBA" id="ARBA00022801"/>
    </source>
</evidence>
<keyword evidence="9" id="KW-0234">DNA repair</keyword>
<dbReference type="InterPro" id="IPR014017">
    <property type="entry name" value="DNA_helicase_UvrD-like_C"/>
</dbReference>
<dbReference type="PANTHER" id="PTHR11070:SF2">
    <property type="entry name" value="ATP-DEPENDENT DNA HELICASE SRS2"/>
    <property type="match status" value="1"/>
</dbReference>
<gene>
    <name evidence="19" type="ORF">CJP73_09725</name>
</gene>
<dbReference type="EMBL" id="NQYH01000007">
    <property type="protein sequence ID" value="RIY40725.1"/>
    <property type="molecule type" value="Genomic_DNA"/>
</dbReference>
<dbReference type="Proteomes" id="UP000266206">
    <property type="component" value="Unassembled WGS sequence"/>
</dbReference>
<dbReference type="GO" id="GO:0004527">
    <property type="term" value="F:exonuclease activity"/>
    <property type="evidence" value="ECO:0007669"/>
    <property type="project" value="UniProtKB-KW"/>
</dbReference>
<dbReference type="AlphaFoldDB" id="A0A3A1YSW7"/>
<evidence type="ECO:0000256" key="2">
    <source>
        <dbReference type="ARBA" id="ARBA00022741"/>
    </source>
</evidence>
<evidence type="ECO:0000256" key="7">
    <source>
        <dbReference type="ARBA" id="ARBA00022840"/>
    </source>
</evidence>
<evidence type="ECO:0000313" key="19">
    <source>
        <dbReference type="EMBL" id="RIY40725.1"/>
    </source>
</evidence>